<dbReference type="Proteomes" id="UP000011885">
    <property type="component" value="Unassembled WGS sequence"/>
</dbReference>
<organism evidence="1 2">
    <name type="scientific">Rhodopirellula sallentina SM41</name>
    <dbReference type="NCBI Taxonomy" id="1263870"/>
    <lineage>
        <taxon>Bacteria</taxon>
        <taxon>Pseudomonadati</taxon>
        <taxon>Planctomycetota</taxon>
        <taxon>Planctomycetia</taxon>
        <taxon>Pirellulales</taxon>
        <taxon>Pirellulaceae</taxon>
        <taxon>Rhodopirellula</taxon>
    </lineage>
</organism>
<evidence type="ECO:0000313" key="2">
    <source>
        <dbReference type="Proteomes" id="UP000011885"/>
    </source>
</evidence>
<dbReference type="EMBL" id="ANOH01000226">
    <property type="protein sequence ID" value="EMI55179.1"/>
    <property type="molecule type" value="Genomic_DNA"/>
</dbReference>
<sequence length="102" mass="11221">MMIRLGCFEKVVGARSAIRASKPGGNGTEANRLEKTIRHEVCVLCDALTGNRSRKDSPFQYACVPPAEKTGTVRLPTESTNQLVFWHGLIGSEARQEFRKGS</sequence>
<accession>M5U1M8</accession>
<reference evidence="1 2" key="1">
    <citation type="journal article" date="2013" name="Mar. Genomics">
        <title>Expression of sulfatases in Rhodopirellula baltica and the diversity of sulfatases in the genus Rhodopirellula.</title>
        <authorList>
            <person name="Wegner C.E."/>
            <person name="Richter-Heitmann T."/>
            <person name="Klindworth A."/>
            <person name="Klockow C."/>
            <person name="Richter M."/>
            <person name="Achstetter T."/>
            <person name="Glockner F.O."/>
            <person name="Harder J."/>
        </authorList>
    </citation>
    <scope>NUCLEOTIDE SEQUENCE [LARGE SCALE GENOMIC DNA]</scope>
    <source>
        <strain evidence="1 2">SM41</strain>
    </source>
</reference>
<evidence type="ECO:0000313" key="1">
    <source>
        <dbReference type="EMBL" id="EMI55179.1"/>
    </source>
</evidence>
<keyword evidence="2" id="KW-1185">Reference proteome</keyword>
<comment type="caution">
    <text evidence="1">The sequence shown here is derived from an EMBL/GenBank/DDBJ whole genome shotgun (WGS) entry which is preliminary data.</text>
</comment>
<proteinExistence type="predicted"/>
<gene>
    <name evidence="1" type="ORF">RSSM_03384</name>
</gene>
<name>M5U1M8_9BACT</name>
<dbReference type="AlphaFoldDB" id="M5U1M8"/>
<protein>
    <submittedName>
        <fullName evidence="1">Uncharacterized protein</fullName>
    </submittedName>
</protein>